<proteinExistence type="predicted"/>
<accession>A0A6J6CFY9</accession>
<dbReference type="CDD" id="cd11642">
    <property type="entry name" value="SUMT"/>
    <property type="match status" value="1"/>
</dbReference>
<keyword evidence="2" id="KW-0489">Methyltransferase</keyword>
<dbReference type="PANTHER" id="PTHR45790">
    <property type="entry name" value="SIROHEME SYNTHASE-RELATED"/>
    <property type="match status" value="1"/>
</dbReference>
<dbReference type="InterPro" id="IPR050161">
    <property type="entry name" value="Siro_Cobalamin_biosynth"/>
</dbReference>
<evidence type="ECO:0000313" key="8">
    <source>
        <dbReference type="EMBL" id="CAB5132405.1"/>
    </source>
</evidence>
<dbReference type="InterPro" id="IPR014777">
    <property type="entry name" value="4pyrrole_Mease_sub1"/>
</dbReference>
<dbReference type="InterPro" id="IPR000878">
    <property type="entry name" value="4pyrrol_Mease"/>
</dbReference>
<dbReference type="NCBIfam" id="NF004790">
    <property type="entry name" value="PRK06136.1"/>
    <property type="match status" value="1"/>
</dbReference>
<dbReference type="Pfam" id="PF00590">
    <property type="entry name" value="TP_methylase"/>
    <property type="match status" value="1"/>
</dbReference>
<evidence type="ECO:0000256" key="3">
    <source>
        <dbReference type="ARBA" id="ARBA00022679"/>
    </source>
</evidence>
<dbReference type="AlphaFoldDB" id="A0A6J6CFY9"/>
<evidence type="ECO:0000256" key="2">
    <source>
        <dbReference type="ARBA" id="ARBA00022603"/>
    </source>
</evidence>
<gene>
    <name evidence="7" type="ORF">UFOPK1421_01136</name>
    <name evidence="8" type="ORF">UFOPK4422_01420</name>
</gene>
<dbReference type="PROSITE" id="PS00839">
    <property type="entry name" value="SUMT_1"/>
    <property type="match status" value="1"/>
</dbReference>
<evidence type="ECO:0000256" key="4">
    <source>
        <dbReference type="ARBA" id="ARBA00022691"/>
    </source>
</evidence>
<dbReference type="PROSITE" id="PS00840">
    <property type="entry name" value="SUMT_2"/>
    <property type="match status" value="1"/>
</dbReference>
<dbReference type="FunFam" id="3.30.950.10:FF:000001">
    <property type="entry name" value="Siroheme synthase"/>
    <property type="match status" value="1"/>
</dbReference>
<dbReference type="InterPro" id="IPR003043">
    <property type="entry name" value="Uropor_MeTrfase_CS"/>
</dbReference>
<dbReference type="SUPFAM" id="SSF53790">
    <property type="entry name" value="Tetrapyrrole methylase"/>
    <property type="match status" value="1"/>
</dbReference>
<dbReference type="EC" id="2.1.1.107" evidence="1"/>
<reference evidence="7" key="1">
    <citation type="submission" date="2020-05" db="EMBL/GenBank/DDBJ databases">
        <authorList>
            <person name="Chiriac C."/>
            <person name="Salcher M."/>
            <person name="Ghai R."/>
            <person name="Kavagutti S V."/>
        </authorList>
    </citation>
    <scope>NUCLEOTIDE SEQUENCE</scope>
</reference>
<sequence>MTVYLVGAGPGDPELLTVRAARLIAQADVIVHDRLADQAILDLARVGVELIDVGKKPGRPTPQEMINTLLVHLGSQGLNVVRLKGGDPYVFGRGGEEAQALIDADIAFDVVPGISSAIGVPAAAGIPVTHRGVSVGFTVVTGHREKGGATGIDWESLAKVGGTIVVLMGVSERAVIAERLMAGGLAADTPVAAVRYGTRPEQNTLRTTLGELAEAPLESPSTIVIGAVAAFDFSPTAGTSVWARGV</sequence>
<dbReference type="GO" id="GO:0004851">
    <property type="term" value="F:uroporphyrin-III C-methyltransferase activity"/>
    <property type="evidence" value="ECO:0007669"/>
    <property type="project" value="UniProtKB-EC"/>
</dbReference>
<evidence type="ECO:0000259" key="6">
    <source>
        <dbReference type="Pfam" id="PF00590"/>
    </source>
</evidence>
<name>A0A6J6CFY9_9ZZZZ</name>
<evidence type="ECO:0000256" key="5">
    <source>
        <dbReference type="ARBA" id="ARBA00023244"/>
    </source>
</evidence>
<dbReference type="InterPro" id="IPR014776">
    <property type="entry name" value="4pyrrole_Mease_sub2"/>
</dbReference>
<keyword evidence="4" id="KW-0949">S-adenosyl-L-methionine</keyword>
<dbReference type="GO" id="GO:0019354">
    <property type="term" value="P:siroheme biosynthetic process"/>
    <property type="evidence" value="ECO:0007669"/>
    <property type="project" value="InterPro"/>
</dbReference>
<evidence type="ECO:0000313" key="7">
    <source>
        <dbReference type="EMBL" id="CAB4548788.1"/>
    </source>
</evidence>
<dbReference type="EMBL" id="CAEZSL010000133">
    <property type="protein sequence ID" value="CAB4548788.1"/>
    <property type="molecule type" value="Genomic_DNA"/>
</dbReference>
<dbReference type="InterPro" id="IPR006366">
    <property type="entry name" value="CobA/CysG_C"/>
</dbReference>
<dbReference type="Gene3D" id="3.40.1010.10">
    <property type="entry name" value="Cobalt-precorrin-4 Transmethylase, Domain 1"/>
    <property type="match status" value="1"/>
</dbReference>
<evidence type="ECO:0000256" key="1">
    <source>
        <dbReference type="ARBA" id="ARBA00012162"/>
    </source>
</evidence>
<dbReference type="NCBIfam" id="TIGR01469">
    <property type="entry name" value="cobA_cysG_Cterm"/>
    <property type="match status" value="1"/>
</dbReference>
<keyword evidence="5" id="KW-0627">Porphyrin biosynthesis</keyword>
<protein>
    <recommendedName>
        <fullName evidence="1">uroporphyrinogen-III C-methyltransferase</fullName>
        <ecNumber evidence="1">2.1.1.107</ecNumber>
    </recommendedName>
</protein>
<dbReference type="EMBL" id="CAFBRX010000182">
    <property type="protein sequence ID" value="CAB5132405.1"/>
    <property type="molecule type" value="Genomic_DNA"/>
</dbReference>
<dbReference type="FunFam" id="3.40.1010.10:FF:000001">
    <property type="entry name" value="Siroheme synthase"/>
    <property type="match status" value="1"/>
</dbReference>
<dbReference type="InterPro" id="IPR035996">
    <property type="entry name" value="4pyrrol_Methylase_sf"/>
</dbReference>
<feature type="domain" description="Tetrapyrrole methylase" evidence="6">
    <location>
        <begin position="2"/>
        <end position="213"/>
    </location>
</feature>
<dbReference type="PANTHER" id="PTHR45790:SF3">
    <property type="entry name" value="S-ADENOSYL-L-METHIONINE-DEPENDENT UROPORPHYRINOGEN III METHYLTRANSFERASE, CHLOROPLASTIC"/>
    <property type="match status" value="1"/>
</dbReference>
<keyword evidence="3" id="KW-0808">Transferase</keyword>
<dbReference type="Gene3D" id="3.30.950.10">
    <property type="entry name" value="Methyltransferase, Cobalt-precorrin-4 Transmethylase, Domain 2"/>
    <property type="match status" value="1"/>
</dbReference>
<dbReference type="GO" id="GO:0032259">
    <property type="term" value="P:methylation"/>
    <property type="evidence" value="ECO:0007669"/>
    <property type="project" value="UniProtKB-KW"/>
</dbReference>
<organism evidence="7">
    <name type="scientific">freshwater metagenome</name>
    <dbReference type="NCBI Taxonomy" id="449393"/>
    <lineage>
        <taxon>unclassified sequences</taxon>
        <taxon>metagenomes</taxon>
        <taxon>ecological metagenomes</taxon>
    </lineage>
</organism>